<dbReference type="SUPFAM" id="SSF75304">
    <property type="entry name" value="Amidase signature (AS) enzymes"/>
    <property type="match status" value="2"/>
</dbReference>
<name>A0A8J4GEX9_9CHLO</name>
<accession>A0A8J4GEX9</accession>
<evidence type="ECO:0000256" key="2">
    <source>
        <dbReference type="SAM" id="Coils"/>
    </source>
</evidence>
<keyword evidence="4" id="KW-0472">Membrane</keyword>
<evidence type="ECO:0000313" key="6">
    <source>
        <dbReference type="EMBL" id="GIL69657.1"/>
    </source>
</evidence>
<dbReference type="Proteomes" id="UP000747110">
    <property type="component" value="Unassembled WGS sequence"/>
</dbReference>
<evidence type="ECO:0000256" key="1">
    <source>
        <dbReference type="PROSITE-ProRule" id="PRU00339"/>
    </source>
</evidence>
<comment type="caution">
    <text evidence="7">The sequence shown here is derived from an EMBL/GenBank/DDBJ whole genome shotgun (WGS) entry which is preliminary data.</text>
</comment>
<dbReference type="EMBL" id="BNCQ01000019">
    <property type="protein sequence ID" value="GIM05846.1"/>
    <property type="molecule type" value="Genomic_DNA"/>
</dbReference>
<organism evidence="7 8">
    <name type="scientific">Volvox reticuliferus</name>
    <dbReference type="NCBI Taxonomy" id="1737510"/>
    <lineage>
        <taxon>Eukaryota</taxon>
        <taxon>Viridiplantae</taxon>
        <taxon>Chlorophyta</taxon>
        <taxon>core chlorophytes</taxon>
        <taxon>Chlorophyceae</taxon>
        <taxon>CS clade</taxon>
        <taxon>Chlamydomonadales</taxon>
        <taxon>Volvocaceae</taxon>
        <taxon>Volvox</taxon>
    </lineage>
</organism>
<dbReference type="EMBL" id="BNCP01000001">
    <property type="protein sequence ID" value="GIL69657.1"/>
    <property type="molecule type" value="Genomic_DNA"/>
</dbReference>
<dbReference type="Proteomes" id="UP000722791">
    <property type="component" value="Unassembled WGS sequence"/>
</dbReference>
<dbReference type="InterPro" id="IPR036928">
    <property type="entry name" value="AS_sf"/>
</dbReference>
<feature type="domain" description="Amidase" evidence="5">
    <location>
        <begin position="157"/>
        <end position="334"/>
    </location>
</feature>
<dbReference type="InterPro" id="IPR023631">
    <property type="entry name" value="Amidase_dom"/>
</dbReference>
<keyword evidence="2" id="KW-0175">Coiled coil</keyword>
<protein>
    <recommendedName>
        <fullName evidence="5">Amidase domain-containing protein</fullName>
    </recommendedName>
</protein>
<dbReference type="Pfam" id="PF13181">
    <property type="entry name" value="TPR_8"/>
    <property type="match status" value="1"/>
</dbReference>
<keyword evidence="1" id="KW-0802">TPR repeat</keyword>
<dbReference type="Gene3D" id="1.25.40.10">
    <property type="entry name" value="Tetratricopeptide repeat domain"/>
    <property type="match status" value="1"/>
</dbReference>
<feature type="compositionally biased region" description="Basic and acidic residues" evidence="3">
    <location>
        <begin position="18"/>
        <end position="28"/>
    </location>
</feature>
<dbReference type="InterPro" id="IPR011990">
    <property type="entry name" value="TPR-like_helical_dom_sf"/>
</dbReference>
<evidence type="ECO:0000259" key="5">
    <source>
        <dbReference type="Pfam" id="PF01425"/>
    </source>
</evidence>
<feature type="repeat" description="TPR" evidence="1">
    <location>
        <begin position="818"/>
        <end position="851"/>
    </location>
</feature>
<keyword evidence="9" id="KW-1185">Reference proteome</keyword>
<feature type="coiled-coil region" evidence="2">
    <location>
        <begin position="879"/>
        <end position="945"/>
    </location>
</feature>
<dbReference type="AlphaFoldDB" id="A0A8J4GEX9"/>
<evidence type="ECO:0000313" key="7">
    <source>
        <dbReference type="EMBL" id="GIM05846.1"/>
    </source>
</evidence>
<dbReference type="PROSITE" id="PS50005">
    <property type="entry name" value="TPR"/>
    <property type="match status" value="2"/>
</dbReference>
<feature type="repeat" description="TPR" evidence="1">
    <location>
        <begin position="889"/>
        <end position="922"/>
    </location>
</feature>
<proteinExistence type="predicted"/>
<evidence type="ECO:0000256" key="3">
    <source>
        <dbReference type="SAM" id="MobiDB-lite"/>
    </source>
</evidence>
<dbReference type="Pfam" id="PF01425">
    <property type="entry name" value="Amidase"/>
    <property type="match status" value="1"/>
</dbReference>
<keyword evidence="4" id="KW-1133">Transmembrane helix</keyword>
<feature type="region of interest" description="Disordered" evidence="3">
    <location>
        <begin position="551"/>
        <end position="602"/>
    </location>
</feature>
<evidence type="ECO:0000313" key="9">
    <source>
        <dbReference type="Proteomes" id="UP000747110"/>
    </source>
</evidence>
<dbReference type="SMART" id="SM00028">
    <property type="entry name" value="TPR"/>
    <property type="match status" value="3"/>
</dbReference>
<dbReference type="PANTHER" id="PTHR46310">
    <property type="entry name" value="AMIDASE 1"/>
    <property type="match status" value="1"/>
</dbReference>
<evidence type="ECO:0000313" key="8">
    <source>
        <dbReference type="Proteomes" id="UP000722791"/>
    </source>
</evidence>
<feature type="region of interest" description="Disordered" evidence="3">
    <location>
        <begin position="1"/>
        <end position="64"/>
    </location>
</feature>
<dbReference type="Gene3D" id="3.90.1300.10">
    <property type="entry name" value="Amidase signature (AS) domain"/>
    <property type="match status" value="2"/>
</dbReference>
<dbReference type="PANTHER" id="PTHR46310:SF7">
    <property type="entry name" value="AMIDASE 1"/>
    <property type="match status" value="1"/>
</dbReference>
<feature type="compositionally biased region" description="Low complexity" evidence="3">
    <location>
        <begin position="555"/>
        <end position="567"/>
    </location>
</feature>
<dbReference type="OrthoDB" id="2335338at2759"/>
<dbReference type="InterPro" id="IPR019734">
    <property type="entry name" value="TPR_rpt"/>
</dbReference>
<evidence type="ECO:0000256" key="4">
    <source>
        <dbReference type="SAM" id="Phobius"/>
    </source>
</evidence>
<dbReference type="SUPFAM" id="SSF48452">
    <property type="entry name" value="TPR-like"/>
    <property type="match status" value="1"/>
</dbReference>
<feature type="transmembrane region" description="Helical" evidence="4">
    <location>
        <begin position="90"/>
        <end position="107"/>
    </location>
</feature>
<reference evidence="7" key="1">
    <citation type="journal article" date="2021" name="Proc. Natl. Acad. Sci. U.S.A.">
        <title>Three genomes in the algal genus Volvox reveal the fate of a haploid sex-determining region after a transition to homothallism.</title>
        <authorList>
            <person name="Yamamoto K."/>
            <person name="Hamaji T."/>
            <person name="Kawai-Toyooka H."/>
            <person name="Matsuzaki R."/>
            <person name="Takahashi F."/>
            <person name="Nishimura Y."/>
            <person name="Kawachi M."/>
            <person name="Noguchi H."/>
            <person name="Minakuchi Y."/>
            <person name="Umen J.G."/>
            <person name="Toyoda A."/>
            <person name="Nozaki H."/>
        </authorList>
    </citation>
    <scope>NUCLEOTIDE SEQUENCE</scope>
    <source>
        <strain evidence="7">NIES-3785</strain>
        <strain evidence="6">NIES-3786</strain>
    </source>
</reference>
<sequence length="1047" mass="106239">MAESEQTRGSDSMIAEVSKADDAPREAAAKLTATGDGTEAADDLQQDTKSEFSGQSDVAARQPLSSSSSPAIIAAFTSPQVTRNSRNRSSLLPIILTASALFGVWLVRRVRSRRTAVAAKAPSSCAAAAAADVVPAGNEVSAINAEPPVSPPEPIDPDMLAILVCGPSDAAATAARTVPPRATSSLPPLLAGVTFVVSEDVDLAGRPTTLGCHPHQSTRVVADACVGSFNQLPEAASSSCSAILRLEAAGAVCVGKAAMQPLGLDTFGANFGNPHNKAHISGGGQTGSAVAVSTDLAQLALTTDLLGSARVPAACCGVYCYRSTPGVLGHASKEAAATTATGVDGAGGGSSGGLLEGGESLAVMASDPGVLLKAAQALGVPGSFDLRGEIVRFVVAEDLFAICAVEYQPAVLAAKRAILKWAGSEQAGAVQLCDFLAENTPGWESLTPDELMADIGGLPRGLAAWATAARVLRAAHVNARLPLLPPPTTTATTKGGPVAGTQAELREKGAIVEAPESGLVGTEPSAEAAAGVVMGEEADPIGVAVEQAPADDADAGTASDGLAPRTAAGREGELDAEEAAGTGAGEDGQVEDDSGLAGSASREAEAVVVEGAAVEAVIPHKDSITPPVPPPERLAAAREAARQLYDTLRHTVKSDTVIVLPVVPTAPVKRRIVTEAAAAAAAGNGKVAPEAIGWEVLTHSFNCLAALAQCPVVVVPLGTVADDTPLAVALMGCVRFDARLVAVAAKMGPIMQEAFEGVKKGIAEAVRRQNEKQLSQEAAVAAAAAAPAVSAAAAAAAAAPAPPPPTPPSVDPRRLERAERFKARGNDLFRTGKFADALTEYSKAINEHPENPVYYNNRAMACLKIFRFEQAEEDCNRALKFVLKEADKAKALLRRATARTALQKYAEAEKDLRQVLSVEPNNRQAREDLQNLQQMKADMAAAQQRMVAEFQAQRQLAAGAAPGAPGAGGGAPLPGVPMGFDPSKLPPGFDVSQLAAAAGGNPEALMGLMEAASANGGGGGVPVGFLGGPGGLGDLGHMFGSGGVGRR</sequence>
<gene>
    <name evidence="6" type="ORF">Vretifemale_574</name>
    <name evidence="7" type="ORF">Vretimale_10263</name>
</gene>
<keyword evidence="4" id="KW-0812">Transmembrane</keyword>